<proteinExistence type="inferred from homology"/>
<dbReference type="InterPro" id="IPR018108">
    <property type="entry name" value="MCP_transmembrane"/>
</dbReference>
<dbReference type="KEGG" id="tps:THAPSDRAFT_3524"/>
<evidence type="ECO:0000256" key="5">
    <source>
        <dbReference type="RuleBase" id="RU000488"/>
    </source>
</evidence>
<dbReference type="FunCoup" id="B8BY13">
    <property type="interactions" value="17"/>
</dbReference>
<dbReference type="GeneID" id="7441882"/>
<dbReference type="HOGENOM" id="CLU_052717_1_1_1"/>
<dbReference type="InParanoid" id="B8BY13"/>
<evidence type="ECO:0000256" key="3">
    <source>
        <dbReference type="ARBA" id="ARBA00023136"/>
    </source>
</evidence>
<evidence type="ECO:0000313" key="7">
    <source>
        <dbReference type="Proteomes" id="UP000001449"/>
    </source>
</evidence>
<dbReference type="GO" id="GO:0006843">
    <property type="term" value="P:mitochondrial citrate transmembrane transport"/>
    <property type="evidence" value="ECO:0000318"/>
    <property type="project" value="GO_Central"/>
</dbReference>
<dbReference type="PaxDb" id="35128-Thaps3524"/>
<dbReference type="PANTHER" id="PTHR46982:SF1">
    <property type="entry name" value="CITRATE_OXOGLUTARATE CARRIER PROTEIN"/>
    <property type="match status" value="1"/>
</dbReference>
<keyword evidence="7" id="KW-1185">Reference proteome</keyword>
<keyword evidence="3 4" id="KW-0472">Membrane</keyword>
<evidence type="ECO:0008006" key="8">
    <source>
        <dbReference type="Google" id="ProtNLM"/>
    </source>
</evidence>
<dbReference type="eggNOG" id="KOG0756">
    <property type="taxonomic scope" value="Eukaryota"/>
</dbReference>
<feature type="repeat" description="Solcar" evidence="4">
    <location>
        <begin position="131"/>
        <end position="226"/>
    </location>
</feature>
<dbReference type="InterPro" id="IPR053017">
    <property type="entry name" value="Mito_Cit/Oxoglu_Carrier"/>
</dbReference>
<dbReference type="InterPro" id="IPR023395">
    <property type="entry name" value="MCP_dom_sf"/>
</dbReference>
<protein>
    <recommendedName>
        <fullName evidence="8">Mitochondrial carrier protein</fullName>
    </recommendedName>
</protein>
<dbReference type="RefSeq" id="XP_002288862.1">
    <property type="nucleotide sequence ID" value="XM_002288826.1"/>
</dbReference>
<comment type="subcellular location">
    <subcellularLocation>
        <location evidence="1">Membrane</location>
        <topology evidence="1">Multi-pass membrane protein</topology>
    </subcellularLocation>
</comment>
<dbReference type="GO" id="GO:0016020">
    <property type="term" value="C:membrane"/>
    <property type="evidence" value="ECO:0007669"/>
    <property type="project" value="UniProtKB-SubCell"/>
</dbReference>
<dbReference type="Proteomes" id="UP000001449">
    <property type="component" value="Chromosome 3"/>
</dbReference>
<reference evidence="6 7" key="2">
    <citation type="journal article" date="2008" name="Nature">
        <title>The Phaeodactylum genome reveals the evolutionary history of diatom genomes.</title>
        <authorList>
            <person name="Bowler C."/>
            <person name="Allen A.E."/>
            <person name="Badger J.H."/>
            <person name="Grimwood J."/>
            <person name="Jabbari K."/>
            <person name="Kuo A."/>
            <person name="Maheswari U."/>
            <person name="Martens C."/>
            <person name="Maumus F."/>
            <person name="Otillar R.P."/>
            <person name="Rayko E."/>
            <person name="Salamov A."/>
            <person name="Vandepoele K."/>
            <person name="Beszteri B."/>
            <person name="Gruber A."/>
            <person name="Heijde M."/>
            <person name="Katinka M."/>
            <person name="Mock T."/>
            <person name="Valentin K."/>
            <person name="Verret F."/>
            <person name="Berges J.A."/>
            <person name="Brownlee C."/>
            <person name="Cadoret J.P."/>
            <person name="Chiovitti A."/>
            <person name="Choi C.J."/>
            <person name="Coesel S."/>
            <person name="De Martino A."/>
            <person name="Detter J.C."/>
            <person name="Durkin C."/>
            <person name="Falciatore A."/>
            <person name="Fournet J."/>
            <person name="Haruta M."/>
            <person name="Huysman M.J."/>
            <person name="Jenkins B.D."/>
            <person name="Jiroutova K."/>
            <person name="Jorgensen R.E."/>
            <person name="Joubert Y."/>
            <person name="Kaplan A."/>
            <person name="Kroger N."/>
            <person name="Kroth P.G."/>
            <person name="La Roche J."/>
            <person name="Lindquist E."/>
            <person name="Lommer M."/>
            <person name="Martin-Jezequel V."/>
            <person name="Lopez P.J."/>
            <person name="Lucas S."/>
            <person name="Mangogna M."/>
            <person name="McGinnis K."/>
            <person name="Medlin L.K."/>
            <person name="Montsant A."/>
            <person name="Oudot-Le Secq M.P."/>
            <person name="Napoli C."/>
            <person name="Obornik M."/>
            <person name="Parker M.S."/>
            <person name="Petit J.L."/>
            <person name="Porcel B.M."/>
            <person name="Poulsen N."/>
            <person name="Robison M."/>
            <person name="Rychlewski L."/>
            <person name="Rynearson T.A."/>
            <person name="Schmutz J."/>
            <person name="Shapiro H."/>
            <person name="Siaut M."/>
            <person name="Stanley M."/>
            <person name="Sussman M.R."/>
            <person name="Taylor A.R."/>
            <person name="Vardi A."/>
            <person name="von Dassow P."/>
            <person name="Vyverman W."/>
            <person name="Willis A."/>
            <person name="Wyrwicz L.S."/>
            <person name="Rokhsar D.S."/>
            <person name="Weissenbach J."/>
            <person name="Armbrust E.V."/>
            <person name="Green B.R."/>
            <person name="Van de Peer Y."/>
            <person name="Grigoriev I.V."/>
        </authorList>
    </citation>
    <scope>NUCLEOTIDE SEQUENCE [LARGE SCALE GENOMIC DNA]</scope>
    <source>
        <strain evidence="6 7">CCMP1335</strain>
    </source>
</reference>
<dbReference type="EMBL" id="CM000640">
    <property type="protein sequence ID" value="EED94298.1"/>
    <property type="molecule type" value="Genomic_DNA"/>
</dbReference>
<dbReference type="GO" id="GO:0005739">
    <property type="term" value="C:mitochondrion"/>
    <property type="evidence" value="ECO:0000318"/>
    <property type="project" value="GO_Central"/>
</dbReference>
<keyword evidence="2 4" id="KW-0812">Transmembrane</keyword>
<dbReference type="PANTHER" id="PTHR46982">
    <property type="entry name" value="CITRATE/OXOGLUTARATE CARRIER PROTEIN"/>
    <property type="match status" value="1"/>
</dbReference>
<organism evidence="6 7">
    <name type="scientific">Thalassiosira pseudonana</name>
    <name type="common">Marine diatom</name>
    <name type="synonym">Cyclotella nana</name>
    <dbReference type="NCBI Taxonomy" id="35128"/>
    <lineage>
        <taxon>Eukaryota</taxon>
        <taxon>Sar</taxon>
        <taxon>Stramenopiles</taxon>
        <taxon>Ochrophyta</taxon>
        <taxon>Bacillariophyta</taxon>
        <taxon>Coscinodiscophyceae</taxon>
        <taxon>Thalassiosirophycidae</taxon>
        <taxon>Thalassiosirales</taxon>
        <taxon>Thalassiosiraceae</taxon>
        <taxon>Thalassiosira</taxon>
    </lineage>
</organism>
<gene>
    <name evidence="6" type="ORF">THAPSDRAFT_3524</name>
</gene>
<evidence type="ECO:0000256" key="4">
    <source>
        <dbReference type="PROSITE-ProRule" id="PRU00282"/>
    </source>
</evidence>
<sequence length="226" mass="23574">MVEGLFSGGVLLAAKEGLHTLLQDYASPMLSRKVGLAIPPSVIGFVSGAGGGMAQALVMGPTSLVVTACVAASKDNNGEPVSALQVSKQVLDERGIRGLYRGAPAVAWRQATNWASRQGFTEFVRPRIPVDGALGELLAGCIGGTLSAWNTPFEVARIESQSKVMTQKTRASGTGGDKGKSLLQTMKGIVDERGVGALYLGVVPRAAQACYQTLFLVCVPRLLSQS</sequence>
<evidence type="ECO:0000256" key="1">
    <source>
        <dbReference type="ARBA" id="ARBA00004141"/>
    </source>
</evidence>
<evidence type="ECO:0000256" key="2">
    <source>
        <dbReference type="ARBA" id="ARBA00022692"/>
    </source>
</evidence>
<dbReference type="SUPFAM" id="SSF103506">
    <property type="entry name" value="Mitochondrial carrier"/>
    <property type="match status" value="1"/>
</dbReference>
<dbReference type="STRING" id="35128.B8BY13"/>
<comment type="similarity">
    <text evidence="5">Belongs to the mitochondrial carrier (TC 2.A.29) family.</text>
</comment>
<dbReference type="PROSITE" id="PS50920">
    <property type="entry name" value="SOLCAR"/>
    <property type="match status" value="2"/>
</dbReference>
<feature type="repeat" description="Solcar" evidence="4">
    <location>
        <begin position="39"/>
        <end position="127"/>
    </location>
</feature>
<dbReference type="GO" id="GO:0015742">
    <property type="term" value="P:alpha-ketoglutarate transport"/>
    <property type="evidence" value="ECO:0000318"/>
    <property type="project" value="GO_Central"/>
</dbReference>
<accession>B8BY13</accession>
<name>B8BY13_THAPS</name>
<evidence type="ECO:0000313" key="6">
    <source>
        <dbReference type="EMBL" id="EED94298.1"/>
    </source>
</evidence>
<dbReference type="AlphaFoldDB" id="B8BY13"/>
<reference evidence="6 7" key="1">
    <citation type="journal article" date="2004" name="Science">
        <title>The genome of the diatom Thalassiosira pseudonana: ecology, evolution, and metabolism.</title>
        <authorList>
            <person name="Armbrust E.V."/>
            <person name="Berges J.A."/>
            <person name="Bowler C."/>
            <person name="Green B.R."/>
            <person name="Martinez D."/>
            <person name="Putnam N.H."/>
            <person name="Zhou S."/>
            <person name="Allen A.E."/>
            <person name="Apt K.E."/>
            <person name="Bechner M."/>
            <person name="Brzezinski M.A."/>
            <person name="Chaal B.K."/>
            <person name="Chiovitti A."/>
            <person name="Davis A.K."/>
            <person name="Demarest M.S."/>
            <person name="Detter J.C."/>
            <person name="Glavina T."/>
            <person name="Goodstein D."/>
            <person name="Hadi M.Z."/>
            <person name="Hellsten U."/>
            <person name="Hildebrand M."/>
            <person name="Jenkins B.D."/>
            <person name="Jurka J."/>
            <person name="Kapitonov V.V."/>
            <person name="Kroger N."/>
            <person name="Lau W.W."/>
            <person name="Lane T.W."/>
            <person name="Larimer F.W."/>
            <person name="Lippmeier J.C."/>
            <person name="Lucas S."/>
            <person name="Medina M."/>
            <person name="Montsant A."/>
            <person name="Obornik M."/>
            <person name="Parker M.S."/>
            <person name="Palenik B."/>
            <person name="Pazour G.J."/>
            <person name="Richardson P.M."/>
            <person name="Rynearson T.A."/>
            <person name="Saito M.A."/>
            <person name="Schwartz D.C."/>
            <person name="Thamatrakoln K."/>
            <person name="Valentin K."/>
            <person name="Vardi A."/>
            <person name="Wilkerson F.P."/>
            <person name="Rokhsar D.S."/>
        </authorList>
    </citation>
    <scope>NUCLEOTIDE SEQUENCE [LARGE SCALE GENOMIC DNA]</scope>
    <source>
        <strain evidence="6 7">CCMP1335</strain>
    </source>
</reference>
<keyword evidence="5" id="KW-0813">Transport</keyword>
<dbReference type="Gene3D" id="1.50.40.10">
    <property type="entry name" value="Mitochondrial carrier domain"/>
    <property type="match status" value="1"/>
</dbReference>
<dbReference type="Pfam" id="PF00153">
    <property type="entry name" value="Mito_carr"/>
    <property type="match status" value="2"/>
</dbReference>